<dbReference type="AlphaFoldDB" id="A0A6G7ZQ28"/>
<evidence type="ECO:0000256" key="4">
    <source>
        <dbReference type="ARBA" id="ARBA00023125"/>
    </source>
</evidence>
<dbReference type="InterPro" id="IPR001789">
    <property type="entry name" value="Sig_transdc_resp-reg_receiver"/>
</dbReference>
<protein>
    <submittedName>
        <fullName evidence="10">Response regulator transcription factor</fullName>
    </submittedName>
</protein>
<dbReference type="Gene3D" id="6.10.250.690">
    <property type="match status" value="1"/>
</dbReference>
<dbReference type="Pfam" id="PF00072">
    <property type="entry name" value="Response_reg"/>
    <property type="match status" value="1"/>
</dbReference>
<dbReference type="Gene3D" id="1.10.10.10">
    <property type="entry name" value="Winged helix-like DNA-binding domain superfamily/Winged helix DNA-binding domain"/>
    <property type="match status" value="1"/>
</dbReference>
<keyword evidence="2" id="KW-0902">Two-component regulatory system</keyword>
<evidence type="ECO:0000259" key="9">
    <source>
        <dbReference type="PROSITE" id="PS51755"/>
    </source>
</evidence>
<dbReference type="SUPFAM" id="SSF46894">
    <property type="entry name" value="C-terminal effector domain of the bipartite response regulators"/>
    <property type="match status" value="1"/>
</dbReference>
<dbReference type="InterPro" id="IPR016032">
    <property type="entry name" value="Sig_transdc_resp-reg_C-effctor"/>
</dbReference>
<dbReference type="GO" id="GO:0000156">
    <property type="term" value="F:phosphorelay response regulator activity"/>
    <property type="evidence" value="ECO:0007669"/>
    <property type="project" value="TreeGrafter"/>
</dbReference>
<dbReference type="SUPFAM" id="SSF52172">
    <property type="entry name" value="CheY-like"/>
    <property type="match status" value="1"/>
</dbReference>
<organism evidence="10 11">
    <name type="scientific">Sphingomonas sinipercae</name>
    <dbReference type="NCBI Taxonomy" id="2714944"/>
    <lineage>
        <taxon>Bacteria</taxon>
        <taxon>Pseudomonadati</taxon>
        <taxon>Pseudomonadota</taxon>
        <taxon>Alphaproteobacteria</taxon>
        <taxon>Sphingomonadales</taxon>
        <taxon>Sphingomonadaceae</taxon>
        <taxon>Sphingomonas</taxon>
    </lineage>
</organism>
<dbReference type="EMBL" id="CP049871">
    <property type="protein sequence ID" value="QIL03006.1"/>
    <property type="molecule type" value="Genomic_DNA"/>
</dbReference>
<dbReference type="GO" id="GO:0005829">
    <property type="term" value="C:cytosol"/>
    <property type="evidence" value="ECO:0007669"/>
    <property type="project" value="TreeGrafter"/>
</dbReference>
<sequence length="234" mass="25396">MPAQAKILVVDDDDSVRDAIASYLQAHDYCVEAADGAAALDAALARTAFDLVILDVMMPGEDGLQICRRLPAGSPPVLMLSALGDVTDRIVGLELGASDYLAKPFDPRELLARIKALLRRTPSLGEEPARLAFDGWRLDLEERRLIAPGGAEVALTAGDFRLLRAFVERPGRLLTRQLLIDLARDGSAEPFDRAIDLAVSRLRRKLESAAPGGAALIETLRGDGYRFRAAVRRL</sequence>
<dbReference type="Pfam" id="PF00486">
    <property type="entry name" value="Trans_reg_C"/>
    <property type="match status" value="1"/>
</dbReference>
<dbReference type="PANTHER" id="PTHR48111">
    <property type="entry name" value="REGULATOR OF RPOS"/>
    <property type="match status" value="1"/>
</dbReference>
<feature type="domain" description="Response regulatory" evidence="8">
    <location>
        <begin position="6"/>
        <end position="118"/>
    </location>
</feature>
<dbReference type="InterPro" id="IPR036388">
    <property type="entry name" value="WH-like_DNA-bd_sf"/>
</dbReference>
<feature type="DNA-binding region" description="OmpR/PhoB-type" evidence="7">
    <location>
        <begin position="128"/>
        <end position="229"/>
    </location>
</feature>
<evidence type="ECO:0000256" key="1">
    <source>
        <dbReference type="ARBA" id="ARBA00022553"/>
    </source>
</evidence>
<evidence type="ECO:0000259" key="8">
    <source>
        <dbReference type="PROSITE" id="PS50110"/>
    </source>
</evidence>
<evidence type="ECO:0000256" key="2">
    <source>
        <dbReference type="ARBA" id="ARBA00023012"/>
    </source>
</evidence>
<proteinExistence type="predicted"/>
<keyword evidence="1 6" id="KW-0597">Phosphoprotein</keyword>
<evidence type="ECO:0000256" key="3">
    <source>
        <dbReference type="ARBA" id="ARBA00023015"/>
    </source>
</evidence>
<dbReference type="SMART" id="SM00448">
    <property type="entry name" value="REC"/>
    <property type="match status" value="1"/>
</dbReference>
<feature type="domain" description="OmpR/PhoB-type" evidence="9">
    <location>
        <begin position="128"/>
        <end position="229"/>
    </location>
</feature>
<evidence type="ECO:0000256" key="6">
    <source>
        <dbReference type="PROSITE-ProRule" id="PRU00169"/>
    </source>
</evidence>
<evidence type="ECO:0000313" key="10">
    <source>
        <dbReference type="EMBL" id="QIL03006.1"/>
    </source>
</evidence>
<evidence type="ECO:0000256" key="7">
    <source>
        <dbReference type="PROSITE-ProRule" id="PRU01091"/>
    </source>
</evidence>
<dbReference type="Gene3D" id="3.40.50.2300">
    <property type="match status" value="1"/>
</dbReference>
<dbReference type="GO" id="GO:0032993">
    <property type="term" value="C:protein-DNA complex"/>
    <property type="evidence" value="ECO:0007669"/>
    <property type="project" value="TreeGrafter"/>
</dbReference>
<dbReference type="PANTHER" id="PTHR48111:SF4">
    <property type="entry name" value="DNA-BINDING DUAL TRANSCRIPTIONAL REGULATOR OMPR"/>
    <property type="match status" value="1"/>
</dbReference>
<dbReference type="KEGG" id="ssin:G7078_09630"/>
<dbReference type="GO" id="GO:0000976">
    <property type="term" value="F:transcription cis-regulatory region binding"/>
    <property type="evidence" value="ECO:0007669"/>
    <property type="project" value="TreeGrafter"/>
</dbReference>
<dbReference type="InterPro" id="IPR011006">
    <property type="entry name" value="CheY-like_superfamily"/>
</dbReference>
<dbReference type="SMART" id="SM00862">
    <property type="entry name" value="Trans_reg_C"/>
    <property type="match status" value="1"/>
</dbReference>
<keyword evidence="11" id="KW-1185">Reference proteome</keyword>
<name>A0A6G7ZQ28_9SPHN</name>
<keyword evidence="4 7" id="KW-0238">DNA-binding</keyword>
<gene>
    <name evidence="10" type="ORF">G7078_09630</name>
</gene>
<dbReference type="RefSeq" id="WP_166095462.1">
    <property type="nucleotide sequence ID" value="NZ_CP049871.1"/>
</dbReference>
<evidence type="ECO:0000313" key="11">
    <source>
        <dbReference type="Proteomes" id="UP000502502"/>
    </source>
</evidence>
<dbReference type="PROSITE" id="PS50110">
    <property type="entry name" value="RESPONSE_REGULATORY"/>
    <property type="match status" value="1"/>
</dbReference>
<keyword evidence="5" id="KW-0804">Transcription</keyword>
<dbReference type="InterPro" id="IPR039420">
    <property type="entry name" value="WalR-like"/>
</dbReference>
<feature type="modified residue" description="4-aspartylphosphate" evidence="6">
    <location>
        <position position="55"/>
    </location>
</feature>
<accession>A0A6G7ZQ28</accession>
<keyword evidence="3" id="KW-0805">Transcription regulation</keyword>
<reference evidence="10 11" key="1">
    <citation type="submission" date="2020-03" db="EMBL/GenBank/DDBJ databases">
        <title>Sphingomonas sp. nov., isolated from fish.</title>
        <authorList>
            <person name="Hyun D.-W."/>
            <person name="Bae J.-W."/>
        </authorList>
    </citation>
    <scope>NUCLEOTIDE SEQUENCE [LARGE SCALE GENOMIC DNA]</scope>
    <source>
        <strain evidence="10 11">HDW15C</strain>
    </source>
</reference>
<dbReference type="CDD" id="cd00383">
    <property type="entry name" value="trans_reg_C"/>
    <property type="match status" value="1"/>
</dbReference>
<evidence type="ECO:0000256" key="5">
    <source>
        <dbReference type="ARBA" id="ARBA00023163"/>
    </source>
</evidence>
<dbReference type="Proteomes" id="UP000502502">
    <property type="component" value="Chromosome"/>
</dbReference>
<dbReference type="GO" id="GO:0006355">
    <property type="term" value="P:regulation of DNA-templated transcription"/>
    <property type="evidence" value="ECO:0007669"/>
    <property type="project" value="InterPro"/>
</dbReference>
<dbReference type="InterPro" id="IPR001867">
    <property type="entry name" value="OmpR/PhoB-type_DNA-bd"/>
</dbReference>
<dbReference type="PROSITE" id="PS51755">
    <property type="entry name" value="OMPR_PHOB"/>
    <property type="match status" value="1"/>
</dbReference>